<organism evidence="8 9">
    <name type="scientific">Rheinheimera muenzenbergensis</name>
    <dbReference type="NCBI Taxonomy" id="1193628"/>
    <lineage>
        <taxon>Bacteria</taxon>
        <taxon>Pseudomonadati</taxon>
        <taxon>Pseudomonadota</taxon>
        <taxon>Gammaproteobacteria</taxon>
        <taxon>Chromatiales</taxon>
        <taxon>Chromatiaceae</taxon>
        <taxon>Rheinheimera</taxon>
    </lineage>
</organism>
<evidence type="ECO:0000256" key="4">
    <source>
        <dbReference type="ARBA" id="ARBA00023143"/>
    </source>
</evidence>
<dbReference type="PANTHER" id="PTHR30288:SF0">
    <property type="entry name" value="FLAGELLAR HOOK-ASSOCIATED PROTEIN 2"/>
    <property type="match status" value="1"/>
</dbReference>
<dbReference type="PANTHER" id="PTHR30288">
    <property type="entry name" value="FLAGELLAR CAP/ASSEMBLY PROTEIN FLID"/>
    <property type="match status" value="1"/>
</dbReference>
<dbReference type="RefSeq" id="WP_335735096.1">
    <property type="nucleotide sequence ID" value="NZ_JALAAR010000003.1"/>
</dbReference>
<feature type="domain" description="Flagellar hook-associated protein 2 C-terminal" evidence="7">
    <location>
        <begin position="214"/>
        <end position="425"/>
    </location>
</feature>
<dbReference type="Pfam" id="PF02465">
    <property type="entry name" value="FliD_N"/>
    <property type="match status" value="1"/>
</dbReference>
<dbReference type="InterPro" id="IPR003481">
    <property type="entry name" value="FliD_N"/>
</dbReference>
<evidence type="ECO:0000313" key="8">
    <source>
        <dbReference type="EMBL" id="MEH8016680.1"/>
    </source>
</evidence>
<evidence type="ECO:0000256" key="3">
    <source>
        <dbReference type="ARBA" id="ARBA00023054"/>
    </source>
</evidence>
<gene>
    <name evidence="8" type="primary">fliD</name>
    <name evidence="8" type="ORF">MN202_05520</name>
</gene>
<comment type="subcellular location">
    <subcellularLocation>
        <location evidence="5">Secreted</location>
    </subcellularLocation>
    <subcellularLocation>
        <location evidence="5">Bacterial flagellum</location>
    </subcellularLocation>
</comment>
<keyword evidence="5" id="KW-0964">Secreted</keyword>
<comment type="caution">
    <text evidence="8">The sequence shown here is derived from an EMBL/GenBank/DDBJ whole genome shotgun (WGS) entry which is preliminary data.</text>
</comment>
<proteinExistence type="inferred from homology"/>
<dbReference type="Pfam" id="PF07195">
    <property type="entry name" value="FliD_C"/>
    <property type="match status" value="1"/>
</dbReference>
<reference evidence="8 9" key="1">
    <citation type="journal article" date="2023" name="Ecotoxicol. Environ. Saf.">
        <title>Mercury remediation potential of mercury-resistant strain Rheinheimera metallidurans sp. nov. isolated from a municipal waste dumping site.</title>
        <authorList>
            <person name="Yadav V."/>
            <person name="Manjhi A."/>
            <person name="Vadakedath N."/>
        </authorList>
    </citation>
    <scope>NUCLEOTIDE SEQUENCE [LARGE SCALE GENOMIC DNA]</scope>
    <source>
        <strain evidence="8 9">E-49</strain>
    </source>
</reference>
<keyword evidence="3" id="KW-0175">Coiled coil</keyword>
<comment type="similarity">
    <text evidence="1 5">Belongs to the FliD family.</text>
</comment>
<comment type="function">
    <text evidence="5">Required for morphogenesis and for the elongation of the flagellar filament by facilitating polymerization of the flagellin monomers at the tip of growing filament. Forms a capping structure, which prevents flagellin subunits (transported through the central channel of the flagellum) from leaking out without polymerization at the distal end.</text>
</comment>
<dbReference type="EMBL" id="JALAAR010000003">
    <property type="protein sequence ID" value="MEH8016680.1"/>
    <property type="molecule type" value="Genomic_DNA"/>
</dbReference>
<feature type="domain" description="Flagellar hook-associated protein 2 N-terminal" evidence="6">
    <location>
        <begin position="7"/>
        <end position="104"/>
    </location>
</feature>
<keyword evidence="8" id="KW-0969">Cilium</keyword>
<sequence>MSSFLSIDPQYLASQYTQIERAGTDKLLSAKSNQFSAQLNAIKKLQTALKDFSTQLKDFRSSADSSLLANTASSSSESTLSVKAGSTAVAGSYDVFVEQLAQNHQLALSFDPAATLATDGEFSIDLAGNSFSVDLAGLPANATVTELAAAINNHVDNPGVSATLMRSGTETFLVISSDDSGAANQLSLNFTAGTDPAGADISTALAGQQELKKAQDAIVRLGSDSAISVTSASNSLSGVIEGVTIDLLKVQTTGDSPVSIKVGQDDEAISSKLQQFVDGVNGIIGSINKDSNLNSDSMARSIQNQLRSAFQGTFEGSTLYSVGLEFDRNGKLNINSKRFEQALAADPAKLDAMLSSDTGVLAKLETSLEPYSKNFGLLNDKTKTLQASLDLVTEKQKRHDYSMELTYKRYLGQFTQMQVTIAQLESSLGQF</sequence>
<keyword evidence="8" id="KW-0966">Cell projection</keyword>
<evidence type="ECO:0000313" key="9">
    <source>
        <dbReference type="Proteomes" id="UP001375382"/>
    </source>
</evidence>
<keyword evidence="8" id="KW-0282">Flagellum</keyword>
<evidence type="ECO:0000256" key="5">
    <source>
        <dbReference type="RuleBase" id="RU362066"/>
    </source>
</evidence>
<dbReference type="InterPro" id="IPR040026">
    <property type="entry name" value="FliD"/>
</dbReference>
<name>A0ABU8C436_9GAMM</name>
<evidence type="ECO:0000259" key="7">
    <source>
        <dbReference type="Pfam" id="PF07195"/>
    </source>
</evidence>
<dbReference type="InterPro" id="IPR010809">
    <property type="entry name" value="FliD_C"/>
</dbReference>
<comment type="subunit">
    <text evidence="2 5">Homopentamer.</text>
</comment>
<protein>
    <recommendedName>
        <fullName evidence="5">Flagellar hook-associated protein 2</fullName>
        <shortName evidence="5">HAP2</shortName>
    </recommendedName>
    <alternativeName>
        <fullName evidence="5">Flagellar cap protein</fullName>
    </alternativeName>
</protein>
<accession>A0ABU8C436</accession>
<keyword evidence="9" id="KW-1185">Reference proteome</keyword>
<evidence type="ECO:0000259" key="6">
    <source>
        <dbReference type="Pfam" id="PF02465"/>
    </source>
</evidence>
<dbReference type="Proteomes" id="UP001375382">
    <property type="component" value="Unassembled WGS sequence"/>
</dbReference>
<evidence type="ECO:0000256" key="2">
    <source>
        <dbReference type="ARBA" id="ARBA00011255"/>
    </source>
</evidence>
<keyword evidence="4 5" id="KW-0975">Bacterial flagellum</keyword>
<evidence type="ECO:0000256" key="1">
    <source>
        <dbReference type="ARBA" id="ARBA00009764"/>
    </source>
</evidence>